<dbReference type="EnsemblPlants" id="KQK01762">
    <property type="protein sequence ID" value="KQK01762"/>
    <property type="gene ID" value="BRADI_3g58393v3"/>
</dbReference>
<gene>
    <name evidence="1" type="ORF">BRADI_3g58393v3</name>
</gene>
<dbReference type="EMBL" id="CM000882">
    <property type="protein sequence ID" value="KQK01762.2"/>
    <property type="molecule type" value="Genomic_DNA"/>
</dbReference>
<evidence type="ECO:0000313" key="1">
    <source>
        <dbReference type="EMBL" id="KQK01762.2"/>
    </source>
</evidence>
<evidence type="ECO:0000313" key="2">
    <source>
        <dbReference type="EnsemblPlants" id="KQK01762"/>
    </source>
</evidence>
<keyword evidence="3" id="KW-1185">Reference proteome</keyword>
<organism evidence="1">
    <name type="scientific">Brachypodium distachyon</name>
    <name type="common">Purple false brome</name>
    <name type="synonym">Trachynia distachya</name>
    <dbReference type="NCBI Taxonomy" id="15368"/>
    <lineage>
        <taxon>Eukaryota</taxon>
        <taxon>Viridiplantae</taxon>
        <taxon>Streptophyta</taxon>
        <taxon>Embryophyta</taxon>
        <taxon>Tracheophyta</taxon>
        <taxon>Spermatophyta</taxon>
        <taxon>Magnoliopsida</taxon>
        <taxon>Liliopsida</taxon>
        <taxon>Poales</taxon>
        <taxon>Poaceae</taxon>
        <taxon>BOP clade</taxon>
        <taxon>Pooideae</taxon>
        <taxon>Stipodae</taxon>
        <taxon>Brachypodieae</taxon>
        <taxon>Brachypodium</taxon>
    </lineage>
</organism>
<evidence type="ECO:0000313" key="3">
    <source>
        <dbReference type="Proteomes" id="UP000008810"/>
    </source>
</evidence>
<dbReference type="InParanoid" id="A0A0Q3QJM4"/>
<reference evidence="1" key="2">
    <citation type="submission" date="2017-06" db="EMBL/GenBank/DDBJ databases">
        <title>WGS assembly of Brachypodium distachyon.</title>
        <authorList>
            <consortium name="The International Brachypodium Initiative"/>
            <person name="Lucas S."/>
            <person name="Harmon-Smith M."/>
            <person name="Lail K."/>
            <person name="Tice H."/>
            <person name="Grimwood J."/>
            <person name="Bruce D."/>
            <person name="Barry K."/>
            <person name="Shu S."/>
            <person name="Lindquist E."/>
            <person name="Wang M."/>
            <person name="Pitluck S."/>
            <person name="Vogel J.P."/>
            <person name="Garvin D.F."/>
            <person name="Mockler T.C."/>
            <person name="Schmutz J."/>
            <person name="Rokhsar D."/>
            <person name="Bevan M.W."/>
        </authorList>
    </citation>
    <scope>NUCLEOTIDE SEQUENCE</scope>
    <source>
        <strain evidence="1">Bd21</strain>
    </source>
</reference>
<reference evidence="1 2" key="1">
    <citation type="journal article" date="2010" name="Nature">
        <title>Genome sequencing and analysis of the model grass Brachypodium distachyon.</title>
        <authorList>
            <consortium name="International Brachypodium Initiative"/>
        </authorList>
    </citation>
    <scope>NUCLEOTIDE SEQUENCE [LARGE SCALE GENOMIC DNA]</scope>
    <source>
        <strain evidence="1 2">Bd21</strain>
    </source>
</reference>
<sequence>MEVNNASALAACASLGRLDVGIKLHELARSKEFIRYVVANALLLLCFSPCGDTWLCICILLCSGWVQSYVDASTMTTSLIINSVC</sequence>
<proteinExistence type="predicted"/>
<reference evidence="2" key="3">
    <citation type="submission" date="2018-08" db="UniProtKB">
        <authorList>
            <consortium name="EnsemblPlants"/>
        </authorList>
    </citation>
    <scope>IDENTIFICATION</scope>
    <source>
        <strain evidence="2">cv. Bd21</strain>
    </source>
</reference>
<protein>
    <submittedName>
        <fullName evidence="1 2">Uncharacterized protein</fullName>
    </submittedName>
</protein>
<name>A0A0Q3QJM4_BRADI</name>
<dbReference type="AlphaFoldDB" id="A0A0Q3QJM4"/>
<dbReference type="Gramene" id="KQK01762">
    <property type="protein sequence ID" value="KQK01762"/>
    <property type="gene ID" value="BRADI_3g58393v3"/>
</dbReference>
<dbReference type="Proteomes" id="UP000008810">
    <property type="component" value="Chromosome 3"/>
</dbReference>
<accession>A0A0Q3QJM4</accession>